<dbReference type="EMBL" id="JAAWUZ010000087">
    <property type="protein sequence ID" value="NSG31433.1"/>
    <property type="molecule type" value="Genomic_DNA"/>
</dbReference>
<evidence type="ECO:0008006" key="3">
    <source>
        <dbReference type="Google" id="ProtNLM"/>
    </source>
</evidence>
<evidence type="ECO:0000313" key="2">
    <source>
        <dbReference type="Proteomes" id="UP000821846"/>
    </source>
</evidence>
<accession>A0ABX2H2M1</accession>
<proteinExistence type="predicted"/>
<comment type="caution">
    <text evidence="1">The sequence shown here is derived from an EMBL/GenBank/DDBJ whole genome shotgun (WGS) entry which is preliminary data.</text>
</comment>
<keyword evidence="2" id="KW-1185">Reference proteome</keyword>
<evidence type="ECO:0000313" key="1">
    <source>
        <dbReference type="EMBL" id="NSG31433.1"/>
    </source>
</evidence>
<sequence length="60" mass="7030">MYKIMLVDDEAEVRESILLQISKSSCISRKCSICNAEYRNYSISLTEKQRKKMGIKKTHM</sequence>
<name>A0ABX2H2M1_9FIRM</name>
<protein>
    <recommendedName>
        <fullName evidence="3">Stage 0 sporulation protein A homolog</fullName>
    </recommendedName>
</protein>
<organism evidence="1 2">
    <name type="scientific">Faecalicatena fissicatena</name>
    <dbReference type="NCBI Taxonomy" id="290055"/>
    <lineage>
        <taxon>Bacteria</taxon>
        <taxon>Bacillati</taxon>
        <taxon>Bacillota</taxon>
        <taxon>Clostridia</taxon>
        <taxon>Lachnospirales</taxon>
        <taxon>Lachnospiraceae</taxon>
        <taxon>Faecalicatena</taxon>
    </lineage>
</organism>
<dbReference type="RefSeq" id="WP_173867053.1">
    <property type="nucleotide sequence ID" value="NZ_JAAWUU010000085.1"/>
</dbReference>
<dbReference type="Proteomes" id="UP000821846">
    <property type="component" value="Unassembled WGS sequence"/>
</dbReference>
<reference evidence="1 2" key="1">
    <citation type="journal article" date="2020" name="Cell Host Microbe">
        <title>Functional and Genomic Variation between Human-Derived Isolates of Lachnospiraceae Reveals Inter- and Intra-Species Diversity.</title>
        <authorList>
            <person name="Sorbara M.T."/>
            <person name="Littmann E.R."/>
            <person name="Fontana E."/>
            <person name="Moody T.U."/>
            <person name="Kohout C.E."/>
            <person name="Gjonbalaj M."/>
            <person name="Eaton V."/>
            <person name="Seok R."/>
            <person name="Leiner I.M."/>
            <person name="Pamer E.G."/>
        </authorList>
    </citation>
    <scope>NUCLEOTIDE SEQUENCE [LARGE SCALE GENOMIC DNA]</scope>
    <source>
        <strain evidence="1 2">MSK.14.16</strain>
    </source>
</reference>
<gene>
    <name evidence="1" type="ORF">HFM93_14485</name>
</gene>